<feature type="domain" description="Poly(A) polymerase central" evidence="15">
    <location>
        <begin position="240"/>
        <end position="386"/>
    </location>
</feature>
<dbReference type="InterPro" id="IPR043519">
    <property type="entry name" value="NT_sf"/>
</dbReference>
<dbReference type="InterPro" id="IPR007012">
    <property type="entry name" value="PolA_pol_cen_dom"/>
</dbReference>
<proteinExistence type="inferred from homology"/>
<keyword evidence="10" id="KW-0460">Magnesium</keyword>
<evidence type="ECO:0000256" key="9">
    <source>
        <dbReference type="ARBA" id="ARBA00022840"/>
    </source>
</evidence>
<keyword evidence="8 12" id="KW-0547">Nucleotide-binding</keyword>
<dbReference type="InterPro" id="IPR048840">
    <property type="entry name" value="PolA_pol_NTPase"/>
</dbReference>
<feature type="domain" description="Poly(A) polymerase nucleotidyltransferase" evidence="16">
    <location>
        <begin position="41"/>
        <end position="234"/>
    </location>
</feature>
<evidence type="ECO:0000313" key="17">
    <source>
        <dbReference type="EMBL" id="CAK9043319.1"/>
    </source>
</evidence>
<evidence type="ECO:0000256" key="1">
    <source>
        <dbReference type="ARBA" id="ARBA00001936"/>
    </source>
</evidence>
<feature type="region of interest" description="Disordered" evidence="13">
    <location>
        <begin position="1"/>
        <end position="54"/>
    </location>
</feature>
<dbReference type="InterPro" id="IPR014492">
    <property type="entry name" value="PolyA_polymerase"/>
</dbReference>
<evidence type="ECO:0000313" key="18">
    <source>
        <dbReference type="Proteomes" id="UP001642484"/>
    </source>
</evidence>
<dbReference type="Pfam" id="PF04926">
    <property type="entry name" value="PAP_RNA-bind"/>
    <property type="match status" value="1"/>
</dbReference>
<name>A0ABP0LVS7_9DINO</name>
<evidence type="ECO:0000256" key="10">
    <source>
        <dbReference type="ARBA" id="ARBA00022842"/>
    </source>
</evidence>
<feature type="domain" description="Poly(A) polymerase RNA-binding" evidence="14">
    <location>
        <begin position="390"/>
        <end position="452"/>
    </location>
</feature>
<dbReference type="PIRSF" id="PIRSF018425">
    <property type="entry name" value="PolyA_polymerase"/>
    <property type="match status" value="1"/>
</dbReference>
<dbReference type="Pfam" id="PF04928">
    <property type="entry name" value="PAP_central"/>
    <property type="match status" value="1"/>
</dbReference>
<evidence type="ECO:0000256" key="4">
    <source>
        <dbReference type="ARBA" id="ARBA00010912"/>
    </source>
</evidence>
<keyword evidence="7" id="KW-0479">Metal-binding</keyword>
<comment type="cofactor">
    <cofactor evidence="1">
        <name>Mn(2+)</name>
        <dbReference type="ChEBI" id="CHEBI:29035"/>
    </cofactor>
</comment>
<dbReference type="Proteomes" id="UP001642484">
    <property type="component" value="Unassembled WGS sequence"/>
</dbReference>
<evidence type="ECO:0000259" key="15">
    <source>
        <dbReference type="Pfam" id="PF04928"/>
    </source>
</evidence>
<gene>
    <name evidence="17" type="ORF">CCMP2556_LOCUS22943</name>
</gene>
<dbReference type="EC" id="2.7.7.19" evidence="12"/>
<comment type="subcellular location">
    <subcellularLocation>
        <location evidence="3 12">Nucleus</location>
    </subcellularLocation>
</comment>
<accession>A0ABP0LVS7</accession>
<keyword evidence="11 12" id="KW-0539">Nucleus</keyword>
<evidence type="ECO:0000256" key="13">
    <source>
        <dbReference type="SAM" id="MobiDB-lite"/>
    </source>
</evidence>
<evidence type="ECO:0000256" key="8">
    <source>
        <dbReference type="ARBA" id="ARBA00022741"/>
    </source>
</evidence>
<comment type="cofactor">
    <cofactor evidence="2">
        <name>Mg(2+)</name>
        <dbReference type="ChEBI" id="CHEBI:18420"/>
    </cofactor>
</comment>
<evidence type="ECO:0000259" key="14">
    <source>
        <dbReference type="Pfam" id="PF04926"/>
    </source>
</evidence>
<comment type="caution">
    <text evidence="17">The sequence shown here is derived from an EMBL/GenBank/DDBJ whole genome shotgun (WGS) entry which is preliminary data.</text>
</comment>
<dbReference type="Gene3D" id="3.30.70.590">
    <property type="entry name" value="Poly(A) polymerase predicted RNA binding domain"/>
    <property type="match status" value="1"/>
</dbReference>
<protein>
    <recommendedName>
        <fullName evidence="12">Poly(A) polymerase</fullName>
        <ecNumber evidence="12">2.7.7.19</ecNumber>
    </recommendedName>
</protein>
<comment type="catalytic activity">
    <reaction evidence="12">
        <text>RNA(n) + ATP = RNA(n)-3'-adenine ribonucleotide + diphosphate</text>
        <dbReference type="Rhea" id="RHEA:11332"/>
        <dbReference type="Rhea" id="RHEA-COMP:14527"/>
        <dbReference type="Rhea" id="RHEA-COMP:17347"/>
        <dbReference type="ChEBI" id="CHEBI:30616"/>
        <dbReference type="ChEBI" id="CHEBI:33019"/>
        <dbReference type="ChEBI" id="CHEBI:140395"/>
        <dbReference type="ChEBI" id="CHEBI:173115"/>
        <dbReference type="EC" id="2.7.7.19"/>
    </reaction>
</comment>
<dbReference type="InterPro" id="IPR011068">
    <property type="entry name" value="NuclTrfase_I-like_C"/>
</dbReference>
<evidence type="ECO:0000256" key="12">
    <source>
        <dbReference type="PIRNR" id="PIRNR018425"/>
    </source>
</evidence>
<dbReference type="PANTHER" id="PTHR10682">
    <property type="entry name" value="POLY A POLYMERASE"/>
    <property type="match status" value="1"/>
</dbReference>
<keyword evidence="18" id="KW-1185">Reference proteome</keyword>
<comment type="function">
    <text evidence="12">Polymerase that creates the 3'-poly(A) tail of mRNA's.</text>
</comment>
<dbReference type="SUPFAM" id="SSF55003">
    <property type="entry name" value="PAP/Archaeal CCA-adding enzyme, C-terminal domain"/>
    <property type="match status" value="1"/>
</dbReference>
<dbReference type="SUPFAM" id="SSF81631">
    <property type="entry name" value="PAP/OAS1 substrate-binding domain"/>
    <property type="match status" value="1"/>
</dbReference>
<keyword evidence="9 12" id="KW-0067">ATP-binding</keyword>
<evidence type="ECO:0000256" key="5">
    <source>
        <dbReference type="ARBA" id="ARBA00022664"/>
    </source>
</evidence>
<reference evidence="17 18" key="1">
    <citation type="submission" date="2024-02" db="EMBL/GenBank/DDBJ databases">
        <authorList>
            <person name="Chen Y."/>
            <person name="Shah S."/>
            <person name="Dougan E. K."/>
            <person name="Thang M."/>
            <person name="Chan C."/>
        </authorList>
    </citation>
    <scope>NUCLEOTIDE SEQUENCE [LARGE SCALE GENOMIC DNA]</scope>
</reference>
<dbReference type="Gene3D" id="1.10.1410.10">
    <property type="match status" value="1"/>
</dbReference>
<organism evidence="17 18">
    <name type="scientific">Durusdinium trenchii</name>
    <dbReference type="NCBI Taxonomy" id="1381693"/>
    <lineage>
        <taxon>Eukaryota</taxon>
        <taxon>Sar</taxon>
        <taxon>Alveolata</taxon>
        <taxon>Dinophyceae</taxon>
        <taxon>Suessiales</taxon>
        <taxon>Symbiodiniaceae</taxon>
        <taxon>Durusdinium</taxon>
    </lineage>
</organism>
<dbReference type="PANTHER" id="PTHR10682:SF10">
    <property type="entry name" value="POLYNUCLEOTIDE ADENYLYLTRANSFERASE"/>
    <property type="match status" value="1"/>
</dbReference>
<evidence type="ECO:0000256" key="3">
    <source>
        <dbReference type="ARBA" id="ARBA00004123"/>
    </source>
</evidence>
<dbReference type="InterPro" id="IPR007010">
    <property type="entry name" value="PolA_pol_RNA-bd_dom"/>
</dbReference>
<dbReference type="CDD" id="cd05402">
    <property type="entry name" value="NT_PAP_TUTase"/>
    <property type="match status" value="1"/>
</dbReference>
<keyword evidence="6 12" id="KW-0808">Transferase</keyword>
<evidence type="ECO:0000256" key="6">
    <source>
        <dbReference type="ARBA" id="ARBA00022679"/>
    </source>
</evidence>
<evidence type="ECO:0000256" key="11">
    <source>
        <dbReference type="ARBA" id="ARBA00023242"/>
    </source>
</evidence>
<feature type="compositionally biased region" description="Low complexity" evidence="13">
    <location>
        <begin position="10"/>
        <end position="31"/>
    </location>
</feature>
<evidence type="ECO:0000256" key="7">
    <source>
        <dbReference type="ARBA" id="ARBA00022723"/>
    </source>
</evidence>
<dbReference type="Pfam" id="PF20750">
    <property type="entry name" value="PAP_NTPase"/>
    <property type="match status" value="1"/>
</dbReference>
<keyword evidence="5 12" id="KW-0507">mRNA processing</keyword>
<dbReference type="EMBL" id="CAXAMN010014446">
    <property type="protein sequence ID" value="CAK9043319.1"/>
    <property type="molecule type" value="Genomic_DNA"/>
</dbReference>
<comment type="similarity">
    <text evidence="4 12">Belongs to the poly(A) polymerase family.</text>
</comment>
<dbReference type="Gene3D" id="3.30.460.10">
    <property type="entry name" value="Beta Polymerase, domain 2"/>
    <property type="match status" value="1"/>
</dbReference>
<dbReference type="SUPFAM" id="SSF81301">
    <property type="entry name" value="Nucleotidyltransferase"/>
    <property type="match status" value="1"/>
</dbReference>
<evidence type="ECO:0000259" key="16">
    <source>
        <dbReference type="Pfam" id="PF20750"/>
    </source>
</evidence>
<sequence>MSFTPPEGNTAASAASTASTGGVSTPTGSVASRKETAPRYGISNPVSLQEPTEADLVTSEQLKKDLEQDFPRETAEGLAKREQVLEELERIVSEWILEEGRAQGVQDASSFAKIVTVGSYRLGVVQPGSDMDTLCIAPPHVSREAFFTAFLKKLEHHSHVTDCVPIPGAYTPIIKLKLRGVSIDLLFARLVRPLEEGKDVEDLVKDDEILREMDDKSVRCINGYRVADKILNLVPNQEAFRETLRFVKCWARRRGIYSNVLGFFGGITWALLVARVCQLYPNYCFSQLVNRFFRIYDQWNWSKPVMLCDIVESVPGISGFKVWNPKTSHADKQHLMPVITPAFPAMNSTHNVTETTKRILLDEFRRGYEVVKKVEQNKAAWKEVHEPFPFFNNGPFRQYLCLEVLAKTAEVHVKFCGWVESKLRILHKSLEGSVRGMQIHPNPEQYDLRNSSDSEWPLGCGMFIELAFFGDQGGYPGQTVDLRPALHQFAEVVGQWTEKESYTSDYKLKLKHVKRARLPEYALKAEAAKRSRQ</sequence>
<evidence type="ECO:0000256" key="2">
    <source>
        <dbReference type="ARBA" id="ARBA00001946"/>
    </source>
</evidence>